<name>A0A9Q1LPN1_9SOLA</name>
<reference evidence="2" key="1">
    <citation type="journal article" date="2023" name="Proc. Natl. Acad. Sci. U.S.A.">
        <title>Genomic and structural basis for evolution of tropane alkaloid biosynthesis.</title>
        <authorList>
            <person name="Wanga Y.-J."/>
            <person name="Taina T."/>
            <person name="Yua J.-Y."/>
            <person name="Lia J."/>
            <person name="Xua B."/>
            <person name="Chenc J."/>
            <person name="D'Auriad J.C."/>
            <person name="Huanga J.-P."/>
            <person name="Huanga S.-X."/>
        </authorList>
    </citation>
    <scope>NUCLEOTIDE SEQUENCE [LARGE SCALE GENOMIC DNA]</scope>
    <source>
        <strain evidence="2">cv. KIB-2019</strain>
    </source>
</reference>
<sequence>MVLTFISFVASFVDNHRDLTVSLWSLLLIGCHWCSNYARSLGMAHTRIILLQHSNQSSTAELTEVTLYMPKNMSFCVF</sequence>
<protein>
    <submittedName>
        <fullName evidence="1">Uncharacterized protein</fullName>
    </submittedName>
</protein>
<evidence type="ECO:0000313" key="1">
    <source>
        <dbReference type="EMBL" id="KAJ8539487.1"/>
    </source>
</evidence>
<organism evidence="1 2">
    <name type="scientific">Anisodus acutangulus</name>
    <dbReference type="NCBI Taxonomy" id="402998"/>
    <lineage>
        <taxon>Eukaryota</taxon>
        <taxon>Viridiplantae</taxon>
        <taxon>Streptophyta</taxon>
        <taxon>Embryophyta</taxon>
        <taxon>Tracheophyta</taxon>
        <taxon>Spermatophyta</taxon>
        <taxon>Magnoliopsida</taxon>
        <taxon>eudicotyledons</taxon>
        <taxon>Gunneridae</taxon>
        <taxon>Pentapetalae</taxon>
        <taxon>asterids</taxon>
        <taxon>lamiids</taxon>
        <taxon>Solanales</taxon>
        <taxon>Solanaceae</taxon>
        <taxon>Solanoideae</taxon>
        <taxon>Hyoscyameae</taxon>
        <taxon>Anisodus</taxon>
    </lineage>
</organism>
<keyword evidence="2" id="KW-1185">Reference proteome</keyword>
<comment type="caution">
    <text evidence="1">The sequence shown here is derived from an EMBL/GenBank/DDBJ whole genome shotgun (WGS) entry which is preliminary data.</text>
</comment>
<dbReference type="AlphaFoldDB" id="A0A9Q1LPN1"/>
<dbReference type="Proteomes" id="UP001152561">
    <property type="component" value="Unassembled WGS sequence"/>
</dbReference>
<evidence type="ECO:0000313" key="2">
    <source>
        <dbReference type="Proteomes" id="UP001152561"/>
    </source>
</evidence>
<proteinExistence type="predicted"/>
<accession>A0A9Q1LPN1</accession>
<gene>
    <name evidence="1" type="ORF">K7X08_013739</name>
</gene>
<dbReference type="EMBL" id="JAJAGQ010000016">
    <property type="protein sequence ID" value="KAJ8539487.1"/>
    <property type="molecule type" value="Genomic_DNA"/>
</dbReference>